<dbReference type="SMART" id="SM00347">
    <property type="entry name" value="HTH_MARR"/>
    <property type="match status" value="1"/>
</dbReference>
<dbReference type="OrthoDB" id="9787636at2"/>
<feature type="domain" description="HTH marR-type" evidence="4">
    <location>
        <begin position="5"/>
        <end position="140"/>
    </location>
</feature>
<evidence type="ECO:0000313" key="7">
    <source>
        <dbReference type="Proteomes" id="UP000075653"/>
    </source>
</evidence>
<dbReference type="InterPro" id="IPR000835">
    <property type="entry name" value="HTH_MarR-typ"/>
</dbReference>
<keyword evidence="1" id="KW-0805">Transcription regulation</keyword>
<dbReference type="PROSITE" id="PS50995">
    <property type="entry name" value="HTH_MARR_2"/>
    <property type="match status" value="1"/>
</dbReference>
<dbReference type="Proteomes" id="UP000075653">
    <property type="component" value="Unassembled WGS sequence"/>
</dbReference>
<dbReference type="Pfam" id="PF01047">
    <property type="entry name" value="MarR"/>
    <property type="match status" value="1"/>
</dbReference>
<dbReference type="RefSeq" id="WP_031597971.1">
    <property type="nucleotide sequence ID" value="NZ_CP053675.1"/>
</dbReference>
<evidence type="ECO:0000313" key="6">
    <source>
        <dbReference type="EMBL" id="QWY76268.1"/>
    </source>
</evidence>
<dbReference type="EMBL" id="CP071137">
    <property type="protein sequence ID" value="QWY76268.1"/>
    <property type="molecule type" value="Genomic_DNA"/>
</dbReference>
<dbReference type="InterPro" id="IPR036388">
    <property type="entry name" value="WH-like_DNA-bd_sf"/>
</dbReference>
<reference evidence="5 7" key="1">
    <citation type="submission" date="2016-01" db="EMBL/GenBank/DDBJ databases">
        <title>Genome sequence of the acidophilic iron oxidising Ferrovum strain Z-31.</title>
        <authorList>
            <person name="Poehlein A."/>
            <person name="Ullrich S.R."/>
            <person name="Schloemann M."/>
            <person name="Muehling M."/>
            <person name="Daniel R."/>
        </authorList>
    </citation>
    <scope>NUCLEOTIDE SEQUENCE [LARGE SCALE GENOMIC DNA]</scope>
    <source>
        <strain evidence="5 7">Z-31</strain>
    </source>
</reference>
<evidence type="ECO:0000256" key="1">
    <source>
        <dbReference type="ARBA" id="ARBA00023015"/>
    </source>
</evidence>
<dbReference type="InterPro" id="IPR036390">
    <property type="entry name" value="WH_DNA-bd_sf"/>
</dbReference>
<proteinExistence type="predicted"/>
<dbReference type="InterPro" id="IPR023187">
    <property type="entry name" value="Tscrpt_reg_MarR-type_CS"/>
</dbReference>
<evidence type="ECO:0000256" key="2">
    <source>
        <dbReference type="ARBA" id="ARBA00023125"/>
    </source>
</evidence>
<dbReference type="EMBL" id="LRRD01000030">
    <property type="protein sequence ID" value="KXW57951.1"/>
    <property type="molecule type" value="Genomic_DNA"/>
</dbReference>
<accession>A0A859A8Y9</accession>
<name>A0A859A8Y9_9PROT</name>
<dbReference type="AlphaFoldDB" id="A0A859A8Y9"/>
<keyword evidence="7" id="KW-1185">Reference proteome</keyword>
<dbReference type="SUPFAM" id="SSF46785">
    <property type="entry name" value="Winged helix' DNA-binding domain"/>
    <property type="match status" value="1"/>
</dbReference>
<sequence length="151" mass="16689">MPTTGFEFLPTLRELVRTYQAFDAFSSAHIRRLGLTSPQFDVIATLGNTQGMSCRDIGQKTLMVKGTLTGVLDRLEQKGLISRISHPTDGRSTLVRLSPAGEDLFVRVFSAHLTHLEPVFAQLGPGPLETLRQHLELLRHSLEKQSAPPSD</sequence>
<evidence type="ECO:0000259" key="4">
    <source>
        <dbReference type="PROSITE" id="PS50995"/>
    </source>
</evidence>
<dbReference type="Proteomes" id="UP000683551">
    <property type="component" value="Chromosome"/>
</dbReference>
<dbReference type="Gene3D" id="1.10.10.10">
    <property type="entry name" value="Winged helix-like DNA-binding domain superfamily/Winged helix DNA-binding domain"/>
    <property type="match status" value="1"/>
</dbReference>
<evidence type="ECO:0000313" key="5">
    <source>
        <dbReference type="EMBL" id="KXW57951.1"/>
    </source>
</evidence>
<dbReference type="PATRIC" id="fig|1789004.3.peg.1531"/>
<accession>A0A149VXJ0</accession>
<reference evidence="6" key="2">
    <citation type="submission" date="2021-02" db="EMBL/GenBank/DDBJ databases">
        <title>Comparative genomics of Ferrovum myxofaciens strains, predominant extremophile bacteria forming large biofilm stalactites in acid mine ecosystems.</title>
        <authorList>
            <person name="Burkartova K."/>
            <person name="Ridl J."/>
            <person name="Pajer P."/>
            <person name="Falteisek L."/>
        </authorList>
    </citation>
    <scope>NUCLEOTIDE SEQUENCE</scope>
    <source>
        <strain evidence="6">MI1III</strain>
    </source>
</reference>
<dbReference type="PANTHER" id="PTHR42756">
    <property type="entry name" value="TRANSCRIPTIONAL REGULATOR, MARR"/>
    <property type="match status" value="1"/>
</dbReference>
<dbReference type="PRINTS" id="PR00598">
    <property type="entry name" value="HTHMARR"/>
</dbReference>
<evidence type="ECO:0000256" key="3">
    <source>
        <dbReference type="ARBA" id="ARBA00023163"/>
    </source>
</evidence>
<organism evidence="5 7">
    <name type="scientific">Ferrovum myxofaciens</name>
    <dbReference type="NCBI Taxonomy" id="416213"/>
    <lineage>
        <taxon>Bacteria</taxon>
        <taxon>Pseudomonadati</taxon>
        <taxon>Pseudomonadota</taxon>
        <taxon>Betaproteobacteria</taxon>
        <taxon>Ferrovales</taxon>
        <taxon>Ferrovaceae</taxon>
        <taxon>Ferrovum</taxon>
    </lineage>
</organism>
<dbReference type="GO" id="GO:0003677">
    <property type="term" value="F:DNA binding"/>
    <property type="evidence" value="ECO:0007669"/>
    <property type="project" value="UniProtKB-KW"/>
</dbReference>
<keyword evidence="2" id="KW-0238">DNA-binding</keyword>
<gene>
    <name evidence="5" type="primary">mhqR</name>
    <name evidence="5" type="ORF">FEMY_15010</name>
    <name evidence="6" type="ORF">JZL65_07010</name>
</gene>
<dbReference type="PANTHER" id="PTHR42756:SF1">
    <property type="entry name" value="TRANSCRIPTIONAL REPRESSOR OF EMRAB OPERON"/>
    <property type="match status" value="1"/>
</dbReference>
<dbReference type="PROSITE" id="PS01117">
    <property type="entry name" value="HTH_MARR_1"/>
    <property type="match status" value="1"/>
</dbReference>
<protein>
    <submittedName>
        <fullName evidence="5">HTH-type transcriptional regulator MhqR</fullName>
    </submittedName>
    <submittedName>
        <fullName evidence="6">MarR family transcriptional regulator</fullName>
    </submittedName>
</protein>
<dbReference type="GO" id="GO:0003700">
    <property type="term" value="F:DNA-binding transcription factor activity"/>
    <property type="evidence" value="ECO:0007669"/>
    <property type="project" value="InterPro"/>
</dbReference>
<keyword evidence="3" id="KW-0804">Transcription</keyword>